<dbReference type="EMBL" id="QJSX01000015">
    <property type="protein sequence ID" value="PYE51169.1"/>
    <property type="molecule type" value="Genomic_DNA"/>
</dbReference>
<dbReference type="OrthoDB" id="72437at2"/>
<dbReference type="GO" id="GO:0005886">
    <property type="term" value="C:plasma membrane"/>
    <property type="evidence" value="ECO:0007669"/>
    <property type="project" value="UniProtKB-SubCell"/>
</dbReference>
<keyword evidence="1" id="KW-0472">Membrane</keyword>
<comment type="caution">
    <text evidence="2">The sequence shown here is derived from an EMBL/GenBank/DDBJ whole genome shotgun (WGS) entry which is preliminary data.</text>
</comment>
<keyword evidence="3" id="KW-1185">Reference proteome</keyword>
<feature type="transmembrane region" description="Helical" evidence="1">
    <location>
        <begin position="186"/>
        <end position="209"/>
    </location>
</feature>
<keyword evidence="1" id="KW-0812">Transmembrane</keyword>
<dbReference type="PANTHER" id="PTHR43471:SF1">
    <property type="entry name" value="ABC TRANSPORTER PERMEASE PROTEIN NOSY-RELATED"/>
    <property type="match status" value="1"/>
</dbReference>
<name>A0A318S475_9DEIO</name>
<dbReference type="AlphaFoldDB" id="A0A318S475"/>
<accession>A0A318S475</accession>
<feature type="transmembrane region" description="Helical" evidence="1">
    <location>
        <begin position="245"/>
        <end position="262"/>
    </location>
</feature>
<dbReference type="GO" id="GO:0140359">
    <property type="term" value="F:ABC-type transporter activity"/>
    <property type="evidence" value="ECO:0007669"/>
    <property type="project" value="InterPro"/>
</dbReference>
<feature type="transmembrane region" description="Helical" evidence="1">
    <location>
        <begin position="32"/>
        <end position="54"/>
    </location>
</feature>
<dbReference type="Pfam" id="PF12679">
    <property type="entry name" value="ABC2_membrane_2"/>
    <property type="match status" value="1"/>
</dbReference>
<evidence type="ECO:0000256" key="1">
    <source>
        <dbReference type="SAM" id="Phobius"/>
    </source>
</evidence>
<evidence type="ECO:0000313" key="3">
    <source>
        <dbReference type="Proteomes" id="UP000248326"/>
    </source>
</evidence>
<keyword evidence="1" id="KW-1133">Transmembrane helix</keyword>
<protein>
    <submittedName>
        <fullName evidence="2">ABC-2 family transporter</fullName>
    </submittedName>
</protein>
<dbReference type="PANTHER" id="PTHR43471">
    <property type="entry name" value="ABC TRANSPORTER PERMEASE"/>
    <property type="match status" value="1"/>
</dbReference>
<feature type="transmembrane region" description="Helical" evidence="1">
    <location>
        <begin position="146"/>
        <end position="166"/>
    </location>
</feature>
<sequence>MSAPPFDWRAVRAIVRKDLSAVLRSKPVMLPLVLLPALLFVVIPLAVVLLSPLVTTPAQANLGDLQAFLDRLPSVLRSDLLSRPPSQQILLIATSYLLSPLMLLVPVMVANVIAADSFAGEKERHTLEALLHSPVSDRDLFTAKVLAAWLPALGVTLLGFVLSTIVVNVGGWPVMKSVFYPNGTTLLVALWVAPGVAALGLGATVLVSARVSTFQEAFQTSGLVVLPIVLLLVGQFAGIVALSPVVAAVFGAVVWALGLLLLTRGRKTFRREELLSRG</sequence>
<dbReference type="Proteomes" id="UP000248326">
    <property type="component" value="Unassembled WGS sequence"/>
</dbReference>
<feature type="transmembrane region" description="Helical" evidence="1">
    <location>
        <begin position="89"/>
        <end position="114"/>
    </location>
</feature>
<dbReference type="RefSeq" id="WP_110888075.1">
    <property type="nucleotide sequence ID" value="NZ_QJSX01000015.1"/>
</dbReference>
<gene>
    <name evidence="2" type="ORF">DES52_115101</name>
</gene>
<organism evidence="2 3">
    <name type="scientific">Deinococcus yavapaiensis KR-236</name>
    <dbReference type="NCBI Taxonomy" id="694435"/>
    <lineage>
        <taxon>Bacteria</taxon>
        <taxon>Thermotogati</taxon>
        <taxon>Deinococcota</taxon>
        <taxon>Deinococci</taxon>
        <taxon>Deinococcales</taxon>
        <taxon>Deinococcaceae</taxon>
        <taxon>Deinococcus</taxon>
    </lineage>
</organism>
<evidence type="ECO:0000313" key="2">
    <source>
        <dbReference type="EMBL" id="PYE51169.1"/>
    </source>
</evidence>
<feature type="transmembrane region" description="Helical" evidence="1">
    <location>
        <begin position="221"/>
        <end position="239"/>
    </location>
</feature>
<reference evidence="2 3" key="1">
    <citation type="submission" date="2018-06" db="EMBL/GenBank/DDBJ databases">
        <title>Genomic Encyclopedia of Type Strains, Phase IV (KMG-IV): sequencing the most valuable type-strain genomes for metagenomic binning, comparative biology and taxonomic classification.</title>
        <authorList>
            <person name="Goeker M."/>
        </authorList>
    </citation>
    <scope>NUCLEOTIDE SEQUENCE [LARGE SCALE GENOMIC DNA]</scope>
    <source>
        <strain evidence="2 3">DSM 18048</strain>
    </source>
</reference>
<proteinExistence type="predicted"/>